<accession>A0A7W6LPV6</accession>
<protein>
    <submittedName>
        <fullName evidence="2">RimJ/RimL family protein N-acetyltransferase</fullName>
    </submittedName>
</protein>
<evidence type="ECO:0000259" key="1">
    <source>
        <dbReference type="PROSITE" id="PS51186"/>
    </source>
</evidence>
<evidence type="ECO:0000313" key="2">
    <source>
        <dbReference type="EMBL" id="MBB4148161.1"/>
    </source>
</evidence>
<dbReference type="GO" id="GO:0016747">
    <property type="term" value="F:acyltransferase activity, transferring groups other than amino-acyl groups"/>
    <property type="evidence" value="ECO:0007669"/>
    <property type="project" value="InterPro"/>
</dbReference>
<dbReference type="InterPro" id="IPR000182">
    <property type="entry name" value="GNAT_dom"/>
</dbReference>
<reference evidence="2 3" key="1">
    <citation type="submission" date="2020-08" db="EMBL/GenBank/DDBJ databases">
        <title>Genomic Encyclopedia of Type Strains, Phase IV (KMG-IV): sequencing the most valuable type-strain genomes for metagenomic binning, comparative biology and taxonomic classification.</title>
        <authorList>
            <person name="Goeker M."/>
        </authorList>
    </citation>
    <scope>NUCLEOTIDE SEQUENCE [LARGE SCALE GENOMIC DNA]</scope>
    <source>
        <strain evidence="2 3">DSM 19371</strain>
    </source>
</reference>
<dbReference type="PROSITE" id="PS51186">
    <property type="entry name" value="GNAT"/>
    <property type="match status" value="1"/>
</dbReference>
<dbReference type="PANTHER" id="PTHR43610">
    <property type="entry name" value="BLL6696 PROTEIN"/>
    <property type="match status" value="1"/>
</dbReference>
<keyword evidence="2" id="KW-0808">Transferase</keyword>
<dbReference type="Proteomes" id="UP000590524">
    <property type="component" value="Unassembled WGS sequence"/>
</dbReference>
<gene>
    <name evidence="2" type="ORF">GGQ90_001940</name>
</gene>
<dbReference type="SUPFAM" id="SSF55729">
    <property type="entry name" value="Acyl-CoA N-acyltransferases (Nat)"/>
    <property type="match status" value="1"/>
</dbReference>
<dbReference type="EMBL" id="JACIEU010000007">
    <property type="protein sequence ID" value="MBB4148161.1"/>
    <property type="molecule type" value="Genomic_DNA"/>
</dbReference>
<proteinExistence type="predicted"/>
<evidence type="ECO:0000313" key="3">
    <source>
        <dbReference type="Proteomes" id="UP000590524"/>
    </source>
</evidence>
<keyword evidence="3" id="KW-1185">Reference proteome</keyword>
<dbReference type="AlphaFoldDB" id="A0A7W6LPV6"/>
<dbReference type="Gene3D" id="3.40.630.30">
    <property type="match status" value="1"/>
</dbReference>
<name>A0A7W6LPV6_9SPHN</name>
<sequence length="183" mass="20291">MSRMDDLLAPIEAPGLHLEQLAPHHREMLRAICPVDDPVWEIYPVRFAGPDFDTAFDATLASGDRNAFLILAEDQPIGMSGYLNIHPADNALEIGLTYMVPAARGTGLNGRIKPLLIGRALACGFHRIEFRVDARNIRSQKAVEKLGAVREGVLRKQRVTWTGHVRDTVIYSILADEWAVRAA</sequence>
<dbReference type="RefSeq" id="WP_188081942.1">
    <property type="nucleotide sequence ID" value="NZ_JACIEU010000007.1"/>
</dbReference>
<feature type="domain" description="N-acetyltransferase" evidence="1">
    <location>
        <begin position="27"/>
        <end position="176"/>
    </location>
</feature>
<dbReference type="InterPro" id="IPR016181">
    <property type="entry name" value="Acyl_CoA_acyltransferase"/>
</dbReference>
<dbReference type="PANTHER" id="PTHR43610:SF1">
    <property type="entry name" value="N-ACETYLTRANSFERASE DOMAIN-CONTAINING PROTEIN"/>
    <property type="match status" value="1"/>
</dbReference>
<organism evidence="2 3">
    <name type="scientific">Sphingobium scionense</name>
    <dbReference type="NCBI Taxonomy" id="1404341"/>
    <lineage>
        <taxon>Bacteria</taxon>
        <taxon>Pseudomonadati</taxon>
        <taxon>Pseudomonadota</taxon>
        <taxon>Alphaproteobacteria</taxon>
        <taxon>Sphingomonadales</taxon>
        <taxon>Sphingomonadaceae</taxon>
        <taxon>Sphingobium</taxon>
    </lineage>
</organism>
<dbReference type="Pfam" id="PF13302">
    <property type="entry name" value="Acetyltransf_3"/>
    <property type="match status" value="1"/>
</dbReference>
<comment type="caution">
    <text evidence="2">The sequence shown here is derived from an EMBL/GenBank/DDBJ whole genome shotgun (WGS) entry which is preliminary data.</text>
</comment>